<keyword evidence="1" id="KW-0732">Signal</keyword>
<evidence type="ECO:0000313" key="4">
    <source>
        <dbReference type="Proteomes" id="UP001164705"/>
    </source>
</evidence>
<accession>A0A9E8SFP7</accession>
<dbReference type="AlphaFoldDB" id="A0A9E8SFP7"/>
<dbReference type="Proteomes" id="UP001164705">
    <property type="component" value="Chromosome"/>
</dbReference>
<evidence type="ECO:0000256" key="1">
    <source>
        <dbReference type="ARBA" id="ARBA00022729"/>
    </source>
</evidence>
<organism evidence="3 4">
    <name type="scientific">Lacinutrix neustonica</name>
    <dbReference type="NCBI Taxonomy" id="2980107"/>
    <lineage>
        <taxon>Bacteria</taxon>
        <taxon>Pseudomonadati</taxon>
        <taxon>Bacteroidota</taxon>
        <taxon>Flavobacteriia</taxon>
        <taxon>Flavobacteriales</taxon>
        <taxon>Flavobacteriaceae</taxon>
        <taxon>Lacinutrix</taxon>
    </lineage>
</organism>
<evidence type="ECO:0000259" key="2">
    <source>
        <dbReference type="Pfam" id="PF18962"/>
    </source>
</evidence>
<proteinExistence type="predicted"/>
<dbReference type="KEGG" id="lnu:N7U66_12200"/>
<dbReference type="NCBIfam" id="TIGR04183">
    <property type="entry name" value="Por_Secre_tail"/>
    <property type="match status" value="1"/>
</dbReference>
<sequence length="171" mass="18634">MYGTQNYGITNYDTYAGSTKTYTIPVGNFYYGAMDRLVFINDNDGGTGNNSTISQVKIYEGVCDTSVAQKITFAITKPNLGSEEEGVLPYITISPNPVSNIFNIHVTQKTSNPLTATLYTINGRAIFKQPLSYGVNAFSSKKLQLSAGLYLITLETEGEETVTKKIVLGDI</sequence>
<evidence type="ECO:0000313" key="3">
    <source>
        <dbReference type="EMBL" id="WAC00965.1"/>
    </source>
</evidence>
<dbReference type="EMBL" id="CP113088">
    <property type="protein sequence ID" value="WAC00965.1"/>
    <property type="molecule type" value="Genomic_DNA"/>
</dbReference>
<feature type="domain" description="Secretion system C-terminal sorting" evidence="2">
    <location>
        <begin position="93"/>
        <end position="167"/>
    </location>
</feature>
<name>A0A9E8SFP7_9FLAO</name>
<protein>
    <submittedName>
        <fullName evidence="3">T9SS type A sorting domain-containing protein</fullName>
    </submittedName>
</protein>
<dbReference type="RefSeq" id="WP_267675512.1">
    <property type="nucleotide sequence ID" value="NZ_CP113088.1"/>
</dbReference>
<reference evidence="3" key="1">
    <citation type="submission" date="2022-11" db="EMBL/GenBank/DDBJ databases">
        <title>Lacinutrix neustonica HL-RS19T sp. nov., isolated from the surface microlayer sample of brackish Lake Shihwa.</title>
        <authorList>
            <person name="Choi J.Y."/>
            <person name="Hwang C.Y."/>
        </authorList>
    </citation>
    <scope>NUCLEOTIDE SEQUENCE</scope>
    <source>
        <strain evidence="3">HL-RS19</strain>
    </source>
</reference>
<keyword evidence="4" id="KW-1185">Reference proteome</keyword>
<dbReference type="Pfam" id="PF18962">
    <property type="entry name" value="Por_Secre_tail"/>
    <property type="match status" value="1"/>
</dbReference>
<dbReference type="InterPro" id="IPR026444">
    <property type="entry name" value="Secre_tail"/>
</dbReference>
<gene>
    <name evidence="3" type="ORF">N7U66_12200</name>
</gene>